<evidence type="ECO:0000313" key="10">
    <source>
        <dbReference type="EMBL" id="AJA45619.1"/>
    </source>
</evidence>
<dbReference type="RefSeq" id="WP_039105447.1">
    <property type="nucleotide sequence ID" value="NZ_CP009056.1"/>
</dbReference>
<evidence type="ECO:0000259" key="9">
    <source>
        <dbReference type="PROSITE" id="PS51372"/>
    </source>
</evidence>
<evidence type="ECO:0000256" key="4">
    <source>
        <dbReference type="ARBA" id="ARBA00023015"/>
    </source>
</evidence>
<dbReference type="InterPro" id="IPR036634">
    <property type="entry name" value="PRD_sf"/>
</dbReference>
<reference evidence="10 11" key="1">
    <citation type="journal article" date="2014" name="Appl. Environ. Microbiol.">
        <title>Gut symbionts from distinct hosts exhibit genotoxic activity via divergent colibactin biosynthetic pathways.</title>
        <authorList>
            <person name="Engel P."/>
            <person name="Vizcaino M.I."/>
            <person name="Crawford J.M."/>
        </authorList>
    </citation>
    <scope>NUCLEOTIDE SEQUENCE [LARGE SCALE GENOMIC DNA]</scope>
    <source>
        <strain evidence="10 11">PEB0191</strain>
    </source>
</reference>
<dbReference type="Pfam" id="PF08279">
    <property type="entry name" value="HTH_11"/>
    <property type="match status" value="1"/>
</dbReference>
<evidence type="ECO:0000256" key="6">
    <source>
        <dbReference type="ARBA" id="ARBA00023163"/>
    </source>
</evidence>
<dbReference type="OrthoDB" id="6628642at2"/>
<evidence type="ECO:0000256" key="1">
    <source>
        <dbReference type="ARBA" id="ARBA00022679"/>
    </source>
</evidence>
<dbReference type="PANTHER" id="PTHR30185:SF18">
    <property type="entry name" value="TRANSCRIPTIONAL REGULATOR MTLR"/>
    <property type="match status" value="1"/>
</dbReference>
<dbReference type="Proteomes" id="UP000030901">
    <property type="component" value="Chromosome"/>
</dbReference>
<feature type="domain" description="PRD" evidence="9">
    <location>
        <begin position="187"/>
        <end position="292"/>
    </location>
</feature>
<keyword evidence="2" id="KW-0598">Phosphotransferase system</keyword>
<dbReference type="PROSITE" id="PS51094">
    <property type="entry name" value="PTS_EIIA_TYPE_2"/>
    <property type="match status" value="1"/>
</dbReference>
<keyword evidence="5" id="KW-0010">Activator</keyword>
<dbReference type="InterPro" id="IPR050661">
    <property type="entry name" value="BglG_antiterminators"/>
</dbReference>
<dbReference type="AlphaFoldDB" id="A0A0A7S272"/>
<feature type="domain" description="PTS EIIA type-2" evidence="7">
    <location>
        <begin position="521"/>
        <end position="668"/>
    </location>
</feature>
<dbReference type="InterPro" id="IPR003501">
    <property type="entry name" value="PTS_EIIB_2/3"/>
</dbReference>
<dbReference type="SUPFAM" id="SSF63520">
    <property type="entry name" value="PTS-regulatory domain, PRD"/>
    <property type="match status" value="2"/>
</dbReference>
<evidence type="ECO:0000256" key="5">
    <source>
        <dbReference type="ARBA" id="ARBA00023159"/>
    </source>
</evidence>
<dbReference type="InterPro" id="IPR016152">
    <property type="entry name" value="PTrfase/Anion_transptr"/>
</dbReference>
<dbReference type="Gene3D" id="3.40.50.2300">
    <property type="match status" value="1"/>
</dbReference>
<dbReference type="HOGENOM" id="CLU_013442_5_0_6"/>
<feature type="domain" description="PRD" evidence="9">
    <location>
        <begin position="293"/>
        <end position="400"/>
    </location>
</feature>
<keyword evidence="11" id="KW-1185">Reference proteome</keyword>
<dbReference type="Gene3D" id="1.10.10.10">
    <property type="entry name" value="Winged helix-like DNA-binding domain superfamily/Winged helix DNA-binding domain"/>
    <property type="match status" value="1"/>
</dbReference>
<dbReference type="InterPro" id="IPR007737">
    <property type="entry name" value="Mga_HTH"/>
</dbReference>
<dbReference type="Pfam" id="PF00359">
    <property type="entry name" value="PTS_EIIA_2"/>
    <property type="match status" value="1"/>
</dbReference>
<dbReference type="InterPro" id="IPR013011">
    <property type="entry name" value="PTS_EIIB_2"/>
</dbReference>
<gene>
    <name evidence="10" type="ORF">FPB0191_01803</name>
</gene>
<evidence type="ECO:0000259" key="8">
    <source>
        <dbReference type="PROSITE" id="PS51099"/>
    </source>
</evidence>
<dbReference type="GO" id="GO:0008982">
    <property type="term" value="F:protein-N(PI)-phosphohistidine-sugar phosphotransferase activity"/>
    <property type="evidence" value="ECO:0007669"/>
    <property type="project" value="InterPro"/>
</dbReference>
<evidence type="ECO:0000256" key="2">
    <source>
        <dbReference type="ARBA" id="ARBA00022683"/>
    </source>
</evidence>
<dbReference type="Gene3D" id="1.10.1790.10">
    <property type="entry name" value="PRD domain"/>
    <property type="match status" value="2"/>
</dbReference>
<protein>
    <submittedName>
        <fullName evidence="10">Transcriptional antiterminator</fullName>
    </submittedName>
</protein>
<keyword evidence="4" id="KW-0805">Transcription regulation</keyword>
<dbReference type="CDD" id="cd05568">
    <property type="entry name" value="PTS_IIB_bgl_like"/>
    <property type="match status" value="1"/>
</dbReference>
<dbReference type="InterPro" id="IPR002178">
    <property type="entry name" value="PTS_EIIA_type-2_dom"/>
</dbReference>
<dbReference type="Gene3D" id="3.40.930.10">
    <property type="entry name" value="Mannitol-specific EII, Chain A"/>
    <property type="match status" value="1"/>
</dbReference>
<organism evidence="10 11">
    <name type="scientific">Frischella perrara</name>
    <dbReference type="NCBI Taxonomy" id="1267021"/>
    <lineage>
        <taxon>Bacteria</taxon>
        <taxon>Pseudomonadati</taxon>
        <taxon>Pseudomonadota</taxon>
        <taxon>Gammaproteobacteria</taxon>
        <taxon>Orbales</taxon>
        <taxon>Orbaceae</taxon>
        <taxon>Frischella</taxon>
    </lineage>
</organism>
<proteinExistence type="predicted"/>
<dbReference type="InterPro" id="IPR011608">
    <property type="entry name" value="PRD"/>
</dbReference>
<dbReference type="KEGG" id="fpp:FPB0191_01803"/>
<keyword evidence="6" id="KW-0804">Transcription</keyword>
<keyword evidence="3" id="KW-0677">Repeat</keyword>
<dbReference type="SUPFAM" id="SSF52794">
    <property type="entry name" value="PTS system IIB component-like"/>
    <property type="match status" value="1"/>
</dbReference>
<dbReference type="Pfam" id="PF05043">
    <property type="entry name" value="Mga"/>
    <property type="match status" value="1"/>
</dbReference>
<dbReference type="Pfam" id="PF00874">
    <property type="entry name" value="PRD"/>
    <property type="match status" value="2"/>
</dbReference>
<dbReference type="InterPro" id="IPR036095">
    <property type="entry name" value="PTS_EIIB-like_sf"/>
</dbReference>
<dbReference type="GO" id="GO:0006355">
    <property type="term" value="P:regulation of DNA-templated transcription"/>
    <property type="evidence" value="ECO:0007669"/>
    <property type="project" value="InterPro"/>
</dbReference>
<dbReference type="STRING" id="1267021.FPB0191_01803"/>
<dbReference type="PROSITE" id="PS51099">
    <property type="entry name" value="PTS_EIIB_TYPE_2"/>
    <property type="match status" value="1"/>
</dbReference>
<dbReference type="InterPro" id="IPR013196">
    <property type="entry name" value="HTH_11"/>
</dbReference>
<sequence>MIKNKQRELISLLVSCQNTYKSSAKLAAELSLSDRTVRTYLKDLKSLIEKNGGVIVSKQGYGYQLEIKDRTAFNLFLIEHHFLEHKDEQANIREVSERKHYILNLLLLECQKIDVEVLSEQLFISTSQLNKDILEIKNQLQPFELTLKKNKSLIYVDGAEKAKRHFIMSYFFHEESTNFLQRLTSFNKFSDAISFDTLTIIIIDECRESQIKLSDVMMQNIVLHLSLTIKRLQLGLSIQNLNMPESTKNTLEYQVAKKIMDRVESVIGFHFPKEEQMYLTLHLMSKSNFIQQDLDSELSLSVNDLLITIQKETGYLFLKDDQLKQGLIQHLKPMIVRLEQNIKLENPLLDEIKSNNPELFALVKRYFSQLANLRKFAINDDEWGYLTLHFLASMEKLRNDQKAKVLIICATGMGSALLLKNRVESEFDERVKIVATRGYYEIGPEMLSEIDFIISSVDLSSKVFKVPVFHVSVFLTEDDVQKIRHYLSSRNMFICACKDPLSALPTLKSDDYLHHIEQVVDDLVAGNFCRCRKSQTKQQVLDHLLELLSVNETEHYKKEMIQQMQNRMVLGEIFFSSAIVVPHPAMPVGKLSKMGVAIIPDGLYWDDCYPKVYFIFIISPSIYQNPNLAMMTKAVVNLIDDLEMQNSLLKCQNFAEFKSLFIKLIEKGV</sequence>
<dbReference type="PANTHER" id="PTHR30185">
    <property type="entry name" value="CRYPTIC BETA-GLUCOSIDE BGL OPERON ANTITERMINATOR"/>
    <property type="match status" value="1"/>
</dbReference>
<dbReference type="EMBL" id="CP009056">
    <property type="protein sequence ID" value="AJA45619.1"/>
    <property type="molecule type" value="Genomic_DNA"/>
</dbReference>
<dbReference type="SUPFAM" id="SSF55804">
    <property type="entry name" value="Phoshotransferase/anion transport protein"/>
    <property type="match status" value="1"/>
</dbReference>
<dbReference type="Pfam" id="PF02302">
    <property type="entry name" value="PTS_IIB"/>
    <property type="match status" value="1"/>
</dbReference>
<accession>A0A0A7S272</accession>
<evidence type="ECO:0000256" key="3">
    <source>
        <dbReference type="ARBA" id="ARBA00022737"/>
    </source>
</evidence>
<feature type="domain" description="PTS EIIB type-2" evidence="8">
    <location>
        <begin position="403"/>
        <end position="495"/>
    </location>
</feature>
<dbReference type="GO" id="GO:0009401">
    <property type="term" value="P:phosphoenolpyruvate-dependent sugar phosphotransferase system"/>
    <property type="evidence" value="ECO:0007669"/>
    <property type="project" value="UniProtKB-KW"/>
</dbReference>
<name>A0A0A7S272_FRIPE</name>
<keyword evidence="1" id="KW-0808">Transferase</keyword>
<evidence type="ECO:0000313" key="11">
    <source>
        <dbReference type="Proteomes" id="UP000030901"/>
    </source>
</evidence>
<evidence type="ECO:0000259" key="7">
    <source>
        <dbReference type="PROSITE" id="PS51094"/>
    </source>
</evidence>
<dbReference type="InterPro" id="IPR036388">
    <property type="entry name" value="WH-like_DNA-bd_sf"/>
</dbReference>
<dbReference type="PROSITE" id="PS51372">
    <property type="entry name" value="PRD_2"/>
    <property type="match status" value="2"/>
</dbReference>